<evidence type="ECO:0000313" key="6">
    <source>
        <dbReference type="Proteomes" id="UP000179616"/>
    </source>
</evidence>
<dbReference type="InterPro" id="IPR052178">
    <property type="entry name" value="Sec_Metab_Biosynth_SDR"/>
</dbReference>
<sequence>MSTRQSSLAGKTVVVTGGGRGVGRMITEGLLLQGATVYISSRRGDELRSAAEELAALGAVHAIPADLGTTIGVAKLAAEFGEREDKLHALINNAGANWGAPFQTFPADAWDRVLSVNLKGVFLLTQSLTPLLMAASSPDDPARVVNIGSIDGLRAPQPGITNFSYSASKAGVHMLTQHLAGELAPAILVNAIAPGLFPSKMTAPLLAFGEDAIAAQIPLRRVGRPSDIAGLVEFLLGPGSTYITGAVIPVDGGVTARR</sequence>
<dbReference type="PANTHER" id="PTHR43618:SF17">
    <property type="entry name" value="RHAMNOLIPIDS BIOSYNTHESIS 3-OXOACYL-[ACYL-CARRIER-PROTEIN] REDUCTASE"/>
    <property type="match status" value="1"/>
</dbReference>
<dbReference type="Proteomes" id="UP000179616">
    <property type="component" value="Unassembled WGS sequence"/>
</dbReference>
<keyword evidence="2" id="KW-0521">NADP</keyword>
<comment type="similarity">
    <text evidence="1">Belongs to the short-chain dehydrogenases/reductases (SDR) family.</text>
</comment>
<dbReference type="GeneID" id="57168944"/>
<dbReference type="InterPro" id="IPR002347">
    <property type="entry name" value="SDR_fam"/>
</dbReference>
<name>A0A1S1LCD8_9MYCO</name>
<dbReference type="InterPro" id="IPR036291">
    <property type="entry name" value="NAD(P)-bd_dom_sf"/>
</dbReference>
<dbReference type="InterPro" id="IPR057326">
    <property type="entry name" value="KR_dom"/>
</dbReference>
<dbReference type="Gene3D" id="3.40.50.720">
    <property type="entry name" value="NAD(P)-binding Rossmann-like Domain"/>
    <property type="match status" value="1"/>
</dbReference>
<dbReference type="PANTHER" id="PTHR43618">
    <property type="entry name" value="7-ALPHA-HYDROXYSTEROID DEHYDROGENASE"/>
    <property type="match status" value="1"/>
</dbReference>
<keyword evidence="3" id="KW-0560">Oxidoreductase</keyword>
<evidence type="ECO:0000256" key="1">
    <source>
        <dbReference type="ARBA" id="ARBA00006484"/>
    </source>
</evidence>
<dbReference type="OrthoDB" id="286404at2"/>
<comment type="caution">
    <text evidence="5">The sequence shown here is derived from an EMBL/GenBank/DDBJ whole genome shotgun (WGS) entry which is preliminary data.</text>
</comment>
<dbReference type="EMBL" id="MLIK01000019">
    <property type="protein sequence ID" value="OHU22568.1"/>
    <property type="molecule type" value="Genomic_DNA"/>
</dbReference>
<dbReference type="AlphaFoldDB" id="A0A1S1LCD8"/>
<reference evidence="5 6" key="1">
    <citation type="submission" date="2016-10" db="EMBL/GenBank/DDBJ databases">
        <title>Evaluation of Human, Veterinary and Environmental Mycobacterium chelonae Isolates by Core Genome Phylogenomic Analysis, Targeted Gene Comparison, and Anti-microbial Susceptibility Patterns: A Tale of Mistaken Identities.</title>
        <authorList>
            <person name="Fogelson S.B."/>
            <person name="Camus A.C."/>
            <person name="Lorenz W."/>
            <person name="Vasireddy R."/>
            <person name="Vasireddy S."/>
            <person name="Smith T."/>
            <person name="Brown-Elliott B.A."/>
            <person name="Wallace R.J.Jr."/>
            <person name="Hasan N.A."/>
            <person name="Reischl U."/>
            <person name="Sanchez S."/>
        </authorList>
    </citation>
    <scope>NUCLEOTIDE SEQUENCE [LARGE SCALE GENOMIC DNA]</scope>
    <source>
        <strain evidence="5 6">1559</strain>
    </source>
</reference>
<evidence type="ECO:0000259" key="4">
    <source>
        <dbReference type="SMART" id="SM00822"/>
    </source>
</evidence>
<dbReference type="PRINTS" id="PR00081">
    <property type="entry name" value="GDHRDH"/>
</dbReference>
<dbReference type="FunFam" id="3.40.50.720:FF:000084">
    <property type="entry name" value="Short-chain dehydrogenase reductase"/>
    <property type="match status" value="1"/>
</dbReference>
<dbReference type="RefSeq" id="WP_070939005.1">
    <property type="nucleotide sequence ID" value="NZ_MAEP01000012.1"/>
</dbReference>
<dbReference type="SUPFAM" id="SSF51735">
    <property type="entry name" value="NAD(P)-binding Rossmann-fold domains"/>
    <property type="match status" value="1"/>
</dbReference>
<dbReference type="PRINTS" id="PR00080">
    <property type="entry name" value="SDRFAMILY"/>
</dbReference>
<accession>A0A1S1LCD8</accession>
<evidence type="ECO:0000313" key="5">
    <source>
        <dbReference type="EMBL" id="OHU22568.1"/>
    </source>
</evidence>
<evidence type="ECO:0000256" key="3">
    <source>
        <dbReference type="ARBA" id="ARBA00023002"/>
    </source>
</evidence>
<feature type="domain" description="Ketoreductase" evidence="4">
    <location>
        <begin position="11"/>
        <end position="195"/>
    </location>
</feature>
<organism evidence="5 6">
    <name type="scientific">Mycobacteroides franklinii</name>
    <dbReference type="NCBI Taxonomy" id="948102"/>
    <lineage>
        <taxon>Bacteria</taxon>
        <taxon>Bacillati</taxon>
        <taxon>Actinomycetota</taxon>
        <taxon>Actinomycetes</taxon>
        <taxon>Mycobacteriales</taxon>
        <taxon>Mycobacteriaceae</taxon>
        <taxon>Mycobacteroides</taxon>
    </lineage>
</organism>
<dbReference type="GO" id="GO:0016491">
    <property type="term" value="F:oxidoreductase activity"/>
    <property type="evidence" value="ECO:0007669"/>
    <property type="project" value="UniProtKB-KW"/>
</dbReference>
<dbReference type="Pfam" id="PF13561">
    <property type="entry name" value="adh_short_C2"/>
    <property type="match status" value="1"/>
</dbReference>
<proteinExistence type="inferred from homology"/>
<gene>
    <name evidence="5" type="ORF">BKG76_19195</name>
</gene>
<dbReference type="STRING" id="948102.BKG76_19195"/>
<protein>
    <submittedName>
        <fullName evidence="5">3-oxoacyl-ACP reductase</fullName>
    </submittedName>
</protein>
<evidence type="ECO:0000256" key="2">
    <source>
        <dbReference type="ARBA" id="ARBA00022857"/>
    </source>
</evidence>
<dbReference type="SMART" id="SM00822">
    <property type="entry name" value="PKS_KR"/>
    <property type="match status" value="1"/>
</dbReference>